<dbReference type="EMBL" id="JBBNAG010000002">
    <property type="protein sequence ID" value="KAK9158331.1"/>
    <property type="molecule type" value="Genomic_DNA"/>
</dbReference>
<sequence>MEYSSSDDEFVFEKEEDGVLFLYGEGEVDLIFFKEDSDILDEASKFDDDDGHDFVKKCGDNYPIEGVFATKVMFVTVKHFCSLTNITDDELVEEVLQNLNNGVFIENFGLPIEVSNKGRGKRSVERDTAEGGRRRGRLGERDRRRCTRAAEKEERRIVGAPEQGAAAAEALISSSGTWRKQRQWYVKEGTADEGAPAAVADEGAAAAAAAANVAAEENEEVSVVELV</sequence>
<dbReference type="Proteomes" id="UP001419268">
    <property type="component" value="Unassembled WGS sequence"/>
</dbReference>
<evidence type="ECO:0000313" key="3">
    <source>
        <dbReference type="Proteomes" id="UP001419268"/>
    </source>
</evidence>
<dbReference type="AlphaFoldDB" id="A0AAP0KTB8"/>
<feature type="compositionally biased region" description="Basic and acidic residues" evidence="1">
    <location>
        <begin position="122"/>
        <end position="146"/>
    </location>
</feature>
<evidence type="ECO:0000256" key="1">
    <source>
        <dbReference type="SAM" id="MobiDB-lite"/>
    </source>
</evidence>
<name>A0AAP0KTB8_9MAGN</name>
<organism evidence="2 3">
    <name type="scientific">Stephania cephalantha</name>
    <dbReference type="NCBI Taxonomy" id="152367"/>
    <lineage>
        <taxon>Eukaryota</taxon>
        <taxon>Viridiplantae</taxon>
        <taxon>Streptophyta</taxon>
        <taxon>Embryophyta</taxon>
        <taxon>Tracheophyta</taxon>
        <taxon>Spermatophyta</taxon>
        <taxon>Magnoliopsida</taxon>
        <taxon>Ranunculales</taxon>
        <taxon>Menispermaceae</taxon>
        <taxon>Menispermoideae</taxon>
        <taxon>Cissampelideae</taxon>
        <taxon>Stephania</taxon>
    </lineage>
</organism>
<accession>A0AAP0KTB8</accession>
<protein>
    <submittedName>
        <fullName evidence="2">Uncharacterized protein</fullName>
    </submittedName>
</protein>
<feature type="region of interest" description="Disordered" evidence="1">
    <location>
        <begin position="119"/>
        <end position="146"/>
    </location>
</feature>
<keyword evidence="3" id="KW-1185">Reference proteome</keyword>
<reference evidence="2 3" key="1">
    <citation type="submission" date="2024-01" db="EMBL/GenBank/DDBJ databases">
        <title>Genome assemblies of Stephania.</title>
        <authorList>
            <person name="Yang L."/>
        </authorList>
    </citation>
    <scope>NUCLEOTIDE SEQUENCE [LARGE SCALE GENOMIC DNA]</scope>
    <source>
        <strain evidence="2">JXDWG</strain>
        <tissue evidence="2">Leaf</tissue>
    </source>
</reference>
<gene>
    <name evidence="2" type="ORF">Scep_004905</name>
</gene>
<evidence type="ECO:0000313" key="2">
    <source>
        <dbReference type="EMBL" id="KAK9158331.1"/>
    </source>
</evidence>
<proteinExistence type="predicted"/>
<comment type="caution">
    <text evidence="2">The sequence shown here is derived from an EMBL/GenBank/DDBJ whole genome shotgun (WGS) entry which is preliminary data.</text>
</comment>